<accession>A0A0B7BYN0</accession>
<sequence>MGLPNGVLDRTLKASKRSNKDTLGLLVSMFYDYPHVILITECMRSEIKN</sequence>
<dbReference type="AlphaFoldDB" id="A0A0B7BYN0"/>
<name>A0A0B7BYN0_9EUPU</name>
<dbReference type="EMBL" id="HACG01050430">
    <property type="protein sequence ID" value="CEK97295.1"/>
    <property type="molecule type" value="Transcribed_RNA"/>
</dbReference>
<reference evidence="1" key="1">
    <citation type="submission" date="2014-12" db="EMBL/GenBank/DDBJ databases">
        <title>Insight into the proteome of Arion vulgaris.</title>
        <authorList>
            <person name="Aradska J."/>
            <person name="Bulat T."/>
            <person name="Smidak R."/>
            <person name="Sarate P."/>
            <person name="Gangsoo J."/>
            <person name="Sialana F."/>
            <person name="Bilban M."/>
            <person name="Lubec G."/>
        </authorList>
    </citation>
    <scope>NUCLEOTIDE SEQUENCE</scope>
    <source>
        <tissue evidence="1">Skin</tissue>
    </source>
</reference>
<feature type="non-terminal residue" evidence="1">
    <location>
        <position position="49"/>
    </location>
</feature>
<gene>
    <name evidence="1" type="primary">ORF215349</name>
</gene>
<evidence type="ECO:0000313" key="1">
    <source>
        <dbReference type="EMBL" id="CEK97295.1"/>
    </source>
</evidence>
<organism evidence="1">
    <name type="scientific">Arion vulgaris</name>
    <dbReference type="NCBI Taxonomy" id="1028688"/>
    <lineage>
        <taxon>Eukaryota</taxon>
        <taxon>Metazoa</taxon>
        <taxon>Spiralia</taxon>
        <taxon>Lophotrochozoa</taxon>
        <taxon>Mollusca</taxon>
        <taxon>Gastropoda</taxon>
        <taxon>Heterobranchia</taxon>
        <taxon>Euthyneura</taxon>
        <taxon>Panpulmonata</taxon>
        <taxon>Eupulmonata</taxon>
        <taxon>Stylommatophora</taxon>
        <taxon>Helicina</taxon>
        <taxon>Arionoidea</taxon>
        <taxon>Arionidae</taxon>
        <taxon>Arion</taxon>
    </lineage>
</organism>
<protein>
    <submittedName>
        <fullName evidence="1">Uncharacterized protein</fullName>
    </submittedName>
</protein>
<proteinExistence type="predicted"/>